<dbReference type="Proteomes" id="UP000078397">
    <property type="component" value="Unassembled WGS sequence"/>
</dbReference>
<organism evidence="2 3">
    <name type="scientific">Pochonia chlamydosporia 170</name>
    <dbReference type="NCBI Taxonomy" id="1380566"/>
    <lineage>
        <taxon>Eukaryota</taxon>
        <taxon>Fungi</taxon>
        <taxon>Dikarya</taxon>
        <taxon>Ascomycota</taxon>
        <taxon>Pezizomycotina</taxon>
        <taxon>Sordariomycetes</taxon>
        <taxon>Hypocreomycetidae</taxon>
        <taxon>Hypocreales</taxon>
        <taxon>Clavicipitaceae</taxon>
        <taxon>Pochonia</taxon>
    </lineage>
</organism>
<evidence type="ECO:0000313" key="3">
    <source>
        <dbReference type="Proteomes" id="UP000078397"/>
    </source>
</evidence>
<comment type="caution">
    <text evidence="2">The sequence shown here is derived from an EMBL/GenBank/DDBJ whole genome shotgun (WGS) entry which is preliminary data.</text>
</comment>
<accession>A0A179F720</accession>
<evidence type="ECO:0000313" key="2">
    <source>
        <dbReference type="EMBL" id="OAQ61266.2"/>
    </source>
</evidence>
<feature type="region of interest" description="Disordered" evidence="1">
    <location>
        <begin position="85"/>
        <end position="109"/>
    </location>
</feature>
<dbReference type="GeneID" id="28858472"/>
<dbReference type="AlphaFoldDB" id="A0A179F720"/>
<sequence length="186" mass="20622">MPVARDVNPTVTAIVALAFDDSQLIHYLRGNALDGGGFDISGLLGVENLSNDQLNEQAKKLRNAASTLDSSTLDTEDLFTRLTKVADERNDSSDHDLPQSPADSYSSTATMPPISVMALEISSHHELVNDGGRPVRSIEDLSYILEEPMTRYRAIISWLSDDPDSEIGDGEMKTVFSRQFTRWWDF</sequence>
<proteinExistence type="predicted"/>
<reference evidence="2 3" key="1">
    <citation type="journal article" date="2016" name="PLoS Pathog.">
        <title>Biosynthesis of antibiotic leucinostatins in bio-control fungus Purpureocillium lilacinum and their inhibition on phytophthora revealed by genome mining.</title>
        <authorList>
            <person name="Wang G."/>
            <person name="Liu Z."/>
            <person name="Lin R."/>
            <person name="Li E."/>
            <person name="Mao Z."/>
            <person name="Ling J."/>
            <person name="Yang Y."/>
            <person name="Yin W.B."/>
            <person name="Xie B."/>
        </authorList>
    </citation>
    <scope>NUCLEOTIDE SEQUENCE [LARGE SCALE GENOMIC DNA]</scope>
    <source>
        <strain evidence="2">170</strain>
    </source>
</reference>
<dbReference type="EMBL" id="LSBJ02000001">
    <property type="protein sequence ID" value="OAQ61266.2"/>
    <property type="molecule type" value="Genomic_DNA"/>
</dbReference>
<name>A0A179F720_METCM</name>
<dbReference type="RefSeq" id="XP_022284129.1">
    <property type="nucleotide sequence ID" value="XM_022429036.1"/>
</dbReference>
<dbReference type="STRING" id="1380566.A0A179F720"/>
<dbReference type="OrthoDB" id="5419928at2759"/>
<protein>
    <submittedName>
        <fullName evidence="2">Uncharacterized protein</fullName>
    </submittedName>
</protein>
<evidence type="ECO:0000256" key="1">
    <source>
        <dbReference type="SAM" id="MobiDB-lite"/>
    </source>
</evidence>
<keyword evidence="3" id="KW-1185">Reference proteome</keyword>
<dbReference type="KEGG" id="pchm:VFPPC_16725"/>
<gene>
    <name evidence="2" type="ORF">VFPPC_16725</name>
</gene>
<feature type="compositionally biased region" description="Basic and acidic residues" evidence="1">
    <location>
        <begin position="85"/>
        <end position="97"/>
    </location>
</feature>